<keyword evidence="9" id="KW-1185">Reference proteome</keyword>
<feature type="domain" description="Myb-like" evidence="7">
    <location>
        <begin position="340"/>
        <end position="399"/>
    </location>
</feature>
<dbReference type="GO" id="GO:0005634">
    <property type="term" value="C:nucleus"/>
    <property type="evidence" value="ECO:0007669"/>
    <property type="project" value="UniProtKB-SubCell"/>
</dbReference>
<organism evidence="8 9">
    <name type="scientific">Handroanthus impetiginosus</name>
    <dbReference type="NCBI Taxonomy" id="429701"/>
    <lineage>
        <taxon>Eukaryota</taxon>
        <taxon>Viridiplantae</taxon>
        <taxon>Streptophyta</taxon>
        <taxon>Embryophyta</taxon>
        <taxon>Tracheophyta</taxon>
        <taxon>Spermatophyta</taxon>
        <taxon>Magnoliopsida</taxon>
        <taxon>eudicotyledons</taxon>
        <taxon>Gunneridae</taxon>
        <taxon>Pentapetalae</taxon>
        <taxon>asterids</taxon>
        <taxon>lamiids</taxon>
        <taxon>Lamiales</taxon>
        <taxon>Bignoniaceae</taxon>
        <taxon>Crescentiina</taxon>
        <taxon>Tabebuia alliance</taxon>
        <taxon>Handroanthus</taxon>
    </lineage>
</organism>
<feature type="region of interest" description="Disordered" evidence="6">
    <location>
        <begin position="183"/>
        <end position="246"/>
    </location>
</feature>
<proteinExistence type="predicted"/>
<dbReference type="PANTHER" id="PTHR21654:SF60">
    <property type="entry name" value="TRIHELIX TRANSCRIPTION FACTOR PTL"/>
    <property type="match status" value="1"/>
</dbReference>
<dbReference type="SMART" id="SM00717">
    <property type="entry name" value="SANT"/>
    <property type="match status" value="2"/>
</dbReference>
<evidence type="ECO:0000256" key="1">
    <source>
        <dbReference type="ARBA" id="ARBA00004123"/>
    </source>
</evidence>
<dbReference type="GO" id="GO:0003677">
    <property type="term" value="F:DNA binding"/>
    <property type="evidence" value="ECO:0007669"/>
    <property type="project" value="UniProtKB-KW"/>
</dbReference>
<comment type="subcellular location">
    <subcellularLocation>
        <location evidence="1">Nucleus</location>
    </subcellularLocation>
</comment>
<dbReference type="FunFam" id="1.10.10.60:FF:000342">
    <property type="entry name" value="trihelix transcription factor PTL-like"/>
    <property type="match status" value="1"/>
</dbReference>
<comment type="caution">
    <text evidence="8">The sequence shown here is derived from an EMBL/GenBank/DDBJ whole genome shotgun (WGS) entry which is preliminary data.</text>
</comment>
<reference evidence="9" key="1">
    <citation type="journal article" date="2018" name="Gigascience">
        <title>Genome assembly of the Pink Ipe (Handroanthus impetiginosus, Bignoniaceae), a highly valued, ecologically keystone Neotropical timber forest tree.</title>
        <authorList>
            <person name="Silva-Junior O.B."/>
            <person name="Grattapaglia D."/>
            <person name="Novaes E."/>
            <person name="Collevatti R.G."/>
        </authorList>
    </citation>
    <scope>NUCLEOTIDE SEQUENCE [LARGE SCALE GENOMIC DNA]</scope>
    <source>
        <strain evidence="9">cv. UFG-1</strain>
    </source>
</reference>
<evidence type="ECO:0000256" key="6">
    <source>
        <dbReference type="SAM" id="MobiDB-lite"/>
    </source>
</evidence>
<evidence type="ECO:0000313" key="8">
    <source>
        <dbReference type="EMBL" id="PIN09956.1"/>
    </source>
</evidence>
<keyword evidence="4" id="KW-0804">Transcription</keyword>
<dbReference type="InterPro" id="IPR044822">
    <property type="entry name" value="Myb_DNA-bind_4"/>
</dbReference>
<feature type="compositionally biased region" description="Basic and acidic residues" evidence="6">
    <location>
        <begin position="224"/>
        <end position="239"/>
    </location>
</feature>
<protein>
    <submittedName>
        <fullName evidence="8">Transcription factor GT-2</fullName>
    </submittedName>
</protein>
<dbReference type="GO" id="GO:0006355">
    <property type="term" value="P:regulation of DNA-templated transcription"/>
    <property type="evidence" value="ECO:0007669"/>
    <property type="project" value="UniProtKB-ARBA"/>
</dbReference>
<dbReference type="AlphaFoldDB" id="A0A2G9GXE7"/>
<dbReference type="OrthoDB" id="1919525at2759"/>
<keyword evidence="2" id="KW-0805">Transcription regulation</keyword>
<dbReference type="PROSITE" id="PS50090">
    <property type="entry name" value="MYB_LIKE"/>
    <property type="match status" value="2"/>
</dbReference>
<evidence type="ECO:0000313" key="9">
    <source>
        <dbReference type="Proteomes" id="UP000231279"/>
    </source>
</evidence>
<gene>
    <name evidence="8" type="ORF">CDL12_17462</name>
</gene>
<dbReference type="STRING" id="429701.A0A2G9GXE7"/>
<dbReference type="PANTHER" id="PTHR21654">
    <property type="entry name" value="FI21293P1"/>
    <property type="match status" value="1"/>
</dbReference>
<keyword evidence="5" id="KW-0539">Nucleus</keyword>
<evidence type="ECO:0000256" key="5">
    <source>
        <dbReference type="ARBA" id="ARBA00023242"/>
    </source>
</evidence>
<accession>A0A2G9GXE7</accession>
<dbReference type="Proteomes" id="UP000231279">
    <property type="component" value="Unassembled WGS sequence"/>
</dbReference>
<evidence type="ECO:0000259" key="7">
    <source>
        <dbReference type="PROSITE" id="PS50090"/>
    </source>
</evidence>
<evidence type="ECO:0000256" key="4">
    <source>
        <dbReference type="ARBA" id="ARBA00023163"/>
    </source>
</evidence>
<evidence type="ECO:0000256" key="2">
    <source>
        <dbReference type="ARBA" id="ARBA00023015"/>
    </source>
</evidence>
<dbReference type="Gene3D" id="1.10.10.60">
    <property type="entry name" value="Homeodomain-like"/>
    <property type="match status" value="2"/>
</dbReference>
<dbReference type="Pfam" id="PF13837">
    <property type="entry name" value="Myb_DNA-bind_4"/>
    <property type="match status" value="2"/>
</dbReference>
<dbReference type="CDD" id="cd12203">
    <property type="entry name" value="GT1"/>
    <property type="match status" value="2"/>
</dbReference>
<evidence type="ECO:0000256" key="3">
    <source>
        <dbReference type="ARBA" id="ARBA00023125"/>
    </source>
</evidence>
<feature type="compositionally biased region" description="Low complexity" evidence="6">
    <location>
        <begin position="196"/>
        <end position="214"/>
    </location>
</feature>
<keyword evidence="3" id="KW-0238">DNA-binding</keyword>
<name>A0A2G9GXE7_9LAMI</name>
<sequence>MEDQYGNMADLRPYVGGRAFFPPMSRPPDFISGHPFDMLMFRPESTVIAPAVNTSGGASSSAVACGGCLSGFEMEGGGVSGTGVGGDGGTGRWPRQETLTLLEIRSRLDTKFKEANQKGPLWEEVSRIMSEEHGYQRTGKKCREKFENLYKYYKKTKEGKAGRQDGKHYRFFRQLEALYGETNNNNSEPHLVDHYNFPNNNVLLGNNNNNNNTNQESYPGSFDSSDRTISSDDHTNYDSKKKKRRSNLKAKIKDFIDARMRKMMEKQETWMENMIRTIEQKEQERILREEQWRKQDALRIERERNFWANERAWIEARDASLMDAFHKLKELRGSRECDVWAQSEISRLIQLRNGMEFKFDQESGSSEEGRVWEEIAAKMGCLGHERSGLKCKEKWDSLIDYIIKCNKKRKENNNQESVCDDNQGVGSVTYCETSDQQGIINSDSCLRYFNVGDSYGRY</sequence>
<dbReference type="InterPro" id="IPR001005">
    <property type="entry name" value="SANT/Myb"/>
</dbReference>
<feature type="domain" description="Myb-like" evidence="7">
    <location>
        <begin position="91"/>
        <end position="150"/>
    </location>
</feature>
<dbReference type="EMBL" id="NKXS01003377">
    <property type="protein sequence ID" value="PIN09956.1"/>
    <property type="molecule type" value="Genomic_DNA"/>
</dbReference>